<accession>A0A1E5UM11</accession>
<dbReference type="AlphaFoldDB" id="A0A1E5UM11"/>
<reference evidence="15 16" key="1">
    <citation type="submission" date="2016-09" db="EMBL/GenBank/DDBJ databases">
        <title>The draft genome of Dichanthelium oligosanthes: A C3 panicoid grass species.</title>
        <authorList>
            <person name="Studer A.J."/>
            <person name="Schnable J.C."/>
            <person name="Brutnell T.P."/>
        </authorList>
    </citation>
    <scope>NUCLEOTIDE SEQUENCE [LARGE SCALE GENOMIC DNA]</scope>
    <source>
        <strain evidence="16">cv. Kellogg 1175</strain>
        <tissue evidence="15">Leaf</tissue>
    </source>
</reference>
<evidence type="ECO:0000256" key="3">
    <source>
        <dbReference type="ARBA" id="ARBA00004602"/>
    </source>
</evidence>
<evidence type="ECO:0000256" key="10">
    <source>
        <dbReference type="ARBA" id="ARBA00022679"/>
    </source>
</evidence>
<dbReference type="GO" id="GO:0010021">
    <property type="term" value="P:amylopectin biosynthetic process"/>
    <property type="evidence" value="ECO:0007669"/>
    <property type="project" value="UniProtKB-ARBA"/>
</dbReference>
<keyword evidence="9" id="KW-0328">Glycosyltransferase</keyword>
<dbReference type="GO" id="GO:0009011">
    <property type="term" value="F:alpha-1,4-glucan glucosyltransferase (ADP-glucose donor) activity"/>
    <property type="evidence" value="ECO:0007669"/>
    <property type="project" value="UniProtKB-EC"/>
</dbReference>
<evidence type="ECO:0000256" key="4">
    <source>
        <dbReference type="ARBA" id="ARBA00004727"/>
    </source>
</evidence>
<evidence type="ECO:0000313" key="16">
    <source>
        <dbReference type="Proteomes" id="UP000095767"/>
    </source>
</evidence>
<organism evidence="15 16">
    <name type="scientific">Dichanthelium oligosanthes</name>
    <dbReference type="NCBI Taxonomy" id="888268"/>
    <lineage>
        <taxon>Eukaryota</taxon>
        <taxon>Viridiplantae</taxon>
        <taxon>Streptophyta</taxon>
        <taxon>Embryophyta</taxon>
        <taxon>Tracheophyta</taxon>
        <taxon>Spermatophyta</taxon>
        <taxon>Magnoliopsida</taxon>
        <taxon>Liliopsida</taxon>
        <taxon>Poales</taxon>
        <taxon>Poaceae</taxon>
        <taxon>PACMAD clade</taxon>
        <taxon>Panicoideae</taxon>
        <taxon>Panicodae</taxon>
        <taxon>Paniceae</taxon>
        <taxon>Dichantheliinae</taxon>
        <taxon>Dichanthelium</taxon>
    </lineage>
</organism>
<dbReference type="PANTHER" id="PTHR46083:SF5">
    <property type="entry name" value="STARCH SYNTHASE 3, CHLOROPLASTIC_AMYLOPLASTIC"/>
    <property type="match status" value="1"/>
</dbReference>
<protein>
    <recommendedName>
        <fullName evidence="6">starch synthase</fullName>
        <ecNumber evidence="6">2.4.1.21</ecNumber>
    </recommendedName>
</protein>
<dbReference type="InterPro" id="IPR013534">
    <property type="entry name" value="Starch_synth_cat_dom"/>
</dbReference>
<dbReference type="SUPFAM" id="SSF53756">
    <property type="entry name" value="UDP-Glycosyltransferase/glycogen phosphorylase"/>
    <property type="match status" value="1"/>
</dbReference>
<comment type="similarity">
    <text evidence="5">Belongs to the glycosyltransferase 1 family. Bacterial/plant glycogen synthase subfamily.</text>
</comment>
<comment type="caution">
    <text evidence="15">The sequence shown here is derived from an EMBL/GenBank/DDBJ whole genome shotgun (WGS) entry which is preliminary data.</text>
</comment>
<dbReference type="GO" id="GO:0009507">
    <property type="term" value="C:chloroplast"/>
    <property type="evidence" value="ECO:0007669"/>
    <property type="project" value="UniProtKB-SubCell"/>
</dbReference>
<dbReference type="CDD" id="cd03791">
    <property type="entry name" value="GT5_Glycogen_synthase_DULL1-like"/>
    <property type="match status" value="1"/>
</dbReference>
<dbReference type="EMBL" id="LWDX02071861">
    <property type="protein sequence ID" value="OEL13911.1"/>
    <property type="molecule type" value="Genomic_DNA"/>
</dbReference>
<evidence type="ECO:0000256" key="9">
    <source>
        <dbReference type="ARBA" id="ARBA00022676"/>
    </source>
</evidence>
<evidence type="ECO:0000256" key="12">
    <source>
        <dbReference type="ARBA" id="ARBA00022946"/>
    </source>
</evidence>
<keyword evidence="8" id="KW-0934">Plastid</keyword>
<keyword evidence="11" id="KW-0750">Starch biosynthesis</keyword>
<dbReference type="GO" id="GO:0019252">
    <property type="term" value="P:starch biosynthetic process"/>
    <property type="evidence" value="ECO:0007669"/>
    <property type="project" value="UniProtKB-UniPathway"/>
</dbReference>
<dbReference type="Gene3D" id="3.40.50.2000">
    <property type="entry name" value="Glycogen Phosphorylase B"/>
    <property type="match status" value="2"/>
</dbReference>
<evidence type="ECO:0000256" key="1">
    <source>
        <dbReference type="ARBA" id="ARBA00001478"/>
    </source>
</evidence>
<evidence type="ECO:0000256" key="13">
    <source>
        <dbReference type="ARBA" id="ARBA00023234"/>
    </source>
</evidence>
<dbReference type="OrthoDB" id="768590at2759"/>
<keyword evidence="13" id="KW-0035">Amyloplast</keyword>
<evidence type="ECO:0000256" key="5">
    <source>
        <dbReference type="ARBA" id="ARBA00010281"/>
    </source>
</evidence>
<comment type="pathway">
    <text evidence="4">Glycan biosynthesis; starch biosynthesis.</text>
</comment>
<keyword evidence="16" id="KW-1185">Reference proteome</keyword>
<evidence type="ECO:0000313" key="15">
    <source>
        <dbReference type="EMBL" id="OEL13911.1"/>
    </source>
</evidence>
<dbReference type="PANTHER" id="PTHR46083">
    <property type="match status" value="1"/>
</dbReference>
<keyword evidence="7" id="KW-0150">Chloroplast</keyword>
<dbReference type="STRING" id="888268.A0A1E5UM11"/>
<comment type="subcellular location">
    <subcellularLocation>
        <location evidence="3">Plastid</location>
        <location evidence="3">Amyloplast</location>
    </subcellularLocation>
    <subcellularLocation>
        <location evidence="2">Plastid</location>
        <location evidence="2">Chloroplast</location>
    </subcellularLocation>
</comment>
<dbReference type="UniPathway" id="UPA00152"/>
<name>A0A1E5UM11_9POAL</name>
<keyword evidence="10" id="KW-0808">Transferase</keyword>
<evidence type="ECO:0000256" key="6">
    <source>
        <dbReference type="ARBA" id="ARBA00012588"/>
    </source>
</evidence>
<evidence type="ECO:0000259" key="14">
    <source>
        <dbReference type="Pfam" id="PF08323"/>
    </source>
</evidence>
<dbReference type="FunFam" id="3.40.50.2000:FF:000165">
    <property type="entry name" value="Starch synthase, chloroplastic/amyloplastic"/>
    <property type="match status" value="1"/>
</dbReference>
<evidence type="ECO:0000256" key="2">
    <source>
        <dbReference type="ARBA" id="ARBA00004229"/>
    </source>
</evidence>
<dbReference type="Pfam" id="PF08323">
    <property type="entry name" value="Glyco_transf_5"/>
    <property type="match status" value="1"/>
</dbReference>
<proteinExistence type="inferred from homology"/>
<sequence>MTAYPAASTPAMVLCPFVGTHIIHCHDWSSAPVAWLYKENYAQSSLANARVIFTIHNLEFGAHYIGKAMRYCDKATTVSNTYSREVSGHGAIVPHLGKFYGIVNGIDPDIWDPYTDNFIPVHYASDNVVEGKSAAKKALQQKLGLQQNDVPIVGIVTRLTAQKGIHLIKHAIHQTLEWNGQVVLLGSAPDPRIHGDFVHLANTLHGVNHGRVRLCLTYDEPLSHLIYAGSDFILVPSIFEPCGLTQLVAMRYGAIPIVRKTGGLFDTVFDVDNDKERAQDRGLEPNGFNFDGADSGGVDYALNRQAQSRRAWFTEFSNRYSSCLHDVISSGRSLLGLTPGAGSTPSARESWSRTGRGTGLLWITSSSIIRRPNFEKLTNGAFSQMQPFQVLQSPRPGFAVQKHPSTHEIRHFRS</sequence>
<evidence type="ECO:0000256" key="11">
    <source>
        <dbReference type="ARBA" id="ARBA00022922"/>
    </source>
</evidence>
<comment type="catalytic activity">
    <reaction evidence="1">
        <text>[(1-&gt;4)-alpha-D-glucosyl](n) + ADP-alpha-D-glucose = [(1-&gt;4)-alpha-D-glucosyl](n+1) + ADP + H(+)</text>
        <dbReference type="Rhea" id="RHEA:18189"/>
        <dbReference type="Rhea" id="RHEA-COMP:9584"/>
        <dbReference type="Rhea" id="RHEA-COMP:9587"/>
        <dbReference type="ChEBI" id="CHEBI:15378"/>
        <dbReference type="ChEBI" id="CHEBI:15444"/>
        <dbReference type="ChEBI" id="CHEBI:57498"/>
        <dbReference type="ChEBI" id="CHEBI:456216"/>
        <dbReference type="EC" id="2.4.1.21"/>
    </reaction>
</comment>
<dbReference type="GO" id="GO:0009501">
    <property type="term" value="C:amyloplast"/>
    <property type="evidence" value="ECO:0007669"/>
    <property type="project" value="UniProtKB-SubCell"/>
</dbReference>
<keyword evidence="12" id="KW-0809">Transit peptide</keyword>
<evidence type="ECO:0000256" key="8">
    <source>
        <dbReference type="ARBA" id="ARBA00022640"/>
    </source>
</evidence>
<evidence type="ECO:0000256" key="7">
    <source>
        <dbReference type="ARBA" id="ARBA00022528"/>
    </source>
</evidence>
<dbReference type="Proteomes" id="UP000095767">
    <property type="component" value="Unassembled WGS sequence"/>
</dbReference>
<feature type="domain" description="Starch synthase catalytic" evidence="14">
    <location>
        <begin position="19"/>
        <end position="63"/>
    </location>
</feature>
<dbReference type="EC" id="2.4.1.21" evidence="6"/>
<gene>
    <name evidence="15" type="ORF">BAE44_0025068</name>
</gene>